<evidence type="ECO:0000259" key="1">
    <source>
        <dbReference type="Pfam" id="PF00535"/>
    </source>
</evidence>
<evidence type="ECO:0000313" key="3">
    <source>
        <dbReference type="Proteomes" id="UP000217076"/>
    </source>
</evidence>
<dbReference type="STRING" id="83401.SAMN05421742_101116"/>
<keyword evidence="3" id="KW-1185">Reference proteome</keyword>
<dbReference type="RefSeq" id="WP_092613991.1">
    <property type="nucleotide sequence ID" value="NZ_FNCV01000001.1"/>
</dbReference>
<keyword evidence="2" id="KW-0808">Transferase</keyword>
<proteinExistence type="predicted"/>
<dbReference type="PANTHER" id="PTHR22916:SF3">
    <property type="entry name" value="UDP-GLCNAC:BETAGAL BETA-1,3-N-ACETYLGLUCOSAMINYLTRANSFERASE-LIKE PROTEIN 1"/>
    <property type="match status" value="1"/>
</dbReference>
<dbReference type="Proteomes" id="UP000217076">
    <property type="component" value="Unassembled WGS sequence"/>
</dbReference>
<feature type="domain" description="Glycosyltransferase 2-like" evidence="1">
    <location>
        <begin position="6"/>
        <end position="111"/>
    </location>
</feature>
<gene>
    <name evidence="2" type="ORF">SAMN05421742_101116</name>
</gene>
<dbReference type="GO" id="GO:0016758">
    <property type="term" value="F:hexosyltransferase activity"/>
    <property type="evidence" value="ECO:0007669"/>
    <property type="project" value="UniProtKB-ARBA"/>
</dbReference>
<dbReference type="OrthoDB" id="9806525at2"/>
<dbReference type="InterPro" id="IPR001173">
    <property type="entry name" value="Glyco_trans_2-like"/>
</dbReference>
<dbReference type="SUPFAM" id="SSF53448">
    <property type="entry name" value="Nucleotide-diphospho-sugar transferases"/>
    <property type="match status" value="1"/>
</dbReference>
<dbReference type="InterPro" id="IPR029044">
    <property type="entry name" value="Nucleotide-diphossugar_trans"/>
</dbReference>
<organism evidence="2 3">
    <name type="scientific">Roseospirillum parvum</name>
    <dbReference type="NCBI Taxonomy" id="83401"/>
    <lineage>
        <taxon>Bacteria</taxon>
        <taxon>Pseudomonadati</taxon>
        <taxon>Pseudomonadota</taxon>
        <taxon>Alphaproteobacteria</taxon>
        <taxon>Rhodospirillales</taxon>
        <taxon>Rhodospirillaceae</taxon>
        <taxon>Roseospirillum</taxon>
    </lineage>
</organism>
<protein>
    <submittedName>
        <fullName evidence="2">Glycosyl transferase family 2</fullName>
    </submittedName>
</protein>
<accession>A0A1G7TVF1</accession>
<reference evidence="3" key="1">
    <citation type="submission" date="2016-10" db="EMBL/GenBank/DDBJ databases">
        <authorList>
            <person name="Varghese N."/>
            <person name="Submissions S."/>
        </authorList>
    </citation>
    <scope>NUCLEOTIDE SEQUENCE [LARGE SCALE GENOMIC DNA]</scope>
    <source>
        <strain evidence="3">930I</strain>
    </source>
</reference>
<dbReference type="Pfam" id="PF00535">
    <property type="entry name" value="Glycos_transf_2"/>
    <property type="match status" value="1"/>
</dbReference>
<dbReference type="EMBL" id="FNCV01000001">
    <property type="protein sequence ID" value="SDG39243.1"/>
    <property type="molecule type" value="Genomic_DNA"/>
</dbReference>
<dbReference type="AlphaFoldDB" id="A0A1G7TVF1"/>
<sequence>MANVAVITRTKDRPLLLPRAILSVATQTYGDLEHVIVNDGGDPAPVEALIDGQPDPVRRRIRIIHNAESRGMERASNIGIAASDSRHLVIHDDDDSWDPKFLARMVPCLEEATWPSLAGAVCHSARVEERVIDGPEGPSVKTDNVAGWNTALKTVGLMDMLAWNQFPPISFLFERRALDQVGPYREDLPVLGDWEFNVRFLSAFDILVVPQVLARYHHRLTGPPGQETIYDNTVTVGADRHQFYETLLRNEWLRADLKAGRLGLGMAANVARQVVGAPKIG</sequence>
<dbReference type="Gene3D" id="3.90.550.10">
    <property type="entry name" value="Spore Coat Polysaccharide Biosynthesis Protein SpsA, Chain A"/>
    <property type="match status" value="1"/>
</dbReference>
<name>A0A1G7TVF1_9PROT</name>
<dbReference type="PANTHER" id="PTHR22916">
    <property type="entry name" value="GLYCOSYLTRANSFERASE"/>
    <property type="match status" value="1"/>
</dbReference>
<evidence type="ECO:0000313" key="2">
    <source>
        <dbReference type="EMBL" id="SDG39243.1"/>
    </source>
</evidence>